<accession>A0A2N8U202</accession>
<protein>
    <recommendedName>
        <fullName evidence="10">BspA family leucine-rich repeat surface protein</fullName>
    </recommendedName>
</protein>
<evidence type="ECO:0000256" key="5">
    <source>
        <dbReference type="ARBA" id="ARBA00023136"/>
    </source>
</evidence>
<keyword evidence="2" id="KW-1003">Cell membrane</keyword>
<evidence type="ECO:0000313" key="8">
    <source>
        <dbReference type="EMBL" id="SBO46038.1"/>
    </source>
</evidence>
<evidence type="ECO:0000256" key="6">
    <source>
        <dbReference type="ARBA" id="ARBA00023139"/>
    </source>
</evidence>
<keyword evidence="3" id="KW-0732">Signal</keyword>
<gene>
    <name evidence="8" type="ORF">MBOVJF4278_00264</name>
</gene>
<evidence type="ECO:0000256" key="3">
    <source>
        <dbReference type="ARBA" id="ARBA00022729"/>
    </source>
</evidence>
<reference evidence="8 9" key="1">
    <citation type="submission" date="2016-06" db="EMBL/GenBank/DDBJ databases">
        <authorList>
            <person name="Kjaerup R.B."/>
            <person name="Dalgaard T.S."/>
            <person name="Juul-Madsen H.R."/>
        </authorList>
    </citation>
    <scope>NUCLEOTIDE SEQUENCE [LARGE SCALE GENOMIC DNA]</scope>
    <source>
        <strain evidence="8">JF4278</strain>
    </source>
</reference>
<keyword evidence="6" id="KW-0564">Palmitate</keyword>
<evidence type="ECO:0000256" key="4">
    <source>
        <dbReference type="ARBA" id="ARBA00022737"/>
    </source>
</evidence>
<dbReference type="NCBIfam" id="NF033817">
    <property type="entry name" value="Mplas_variab_LP"/>
    <property type="match status" value="1"/>
</dbReference>
<evidence type="ECO:0000256" key="7">
    <source>
        <dbReference type="ARBA" id="ARBA00023288"/>
    </source>
</evidence>
<dbReference type="STRING" id="28903.B0W43_01485"/>
<keyword evidence="5" id="KW-0472">Membrane</keyword>
<dbReference type="Proteomes" id="UP000233776">
    <property type="component" value="Chromosome I"/>
</dbReference>
<keyword evidence="4" id="KW-0677">Repeat</keyword>
<dbReference type="InterPro" id="IPR005046">
    <property type="entry name" value="DUF285"/>
</dbReference>
<dbReference type="Pfam" id="PF03382">
    <property type="entry name" value="DUF285"/>
    <property type="match status" value="1"/>
</dbReference>
<comment type="subcellular location">
    <subcellularLocation>
        <location evidence="1">Cell membrane</location>
        <topology evidence="1">Lipid-anchor</topology>
    </subcellularLocation>
</comment>
<dbReference type="InterPro" id="IPR011889">
    <property type="entry name" value="Liste_lipo_26"/>
</dbReference>
<evidence type="ECO:0000256" key="1">
    <source>
        <dbReference type="ARBA" id="ARBA00004193"/>
    </source>
</evidence>
<dbReference type="AlphaFoldDB" id="A0A2N8U202"/>
<evidence type="ECO:0008006" key="10">
    <source>
        <dbReference type="Google" id="ProtNLM"/>
    </source>
</evidence>
<dbReference type="InterPro" id="IPR049890">
    <property type="entry name" value="VlpA-F-like_signal"/>
</dbReference>
<sequence>MEKATPPYLPYNINSKLLIKKIIREKINLKKLKMLLATSATSLAAIPFIAASCDGMMNNENKKPETNDKKESESVAKVVKTWEAKLKNKLNSAHNYTVILNMLKDSIEDAELKNSISLANSDEARKRPVKEQEGQKIMFKVGSEQVDLELGKVAIGKQSTIYIGKDGMQHETDAQDLSADENAKEATEIVRIGYYDDSKTIRVAQMPKTVTKVPTELPKEITNLHKMFLETEEFNQDISSWDLSGVYNTSLMFYKAKKFNQDITKWNTANVTNMRRMFYGTKAYDKDLSNLNVSSVKDALDFAKAAKKEWAKEKQPKFNDGTLLVEEKSNLNQ</sequence>
<dbReference type="EMBL" id="LT578453">
    <property type="protein sequence ID" value="SBO46038.1"/>
    <property type="molecule type" value="Genomic_DNA"/>
</dbReference>
<name>A0A2N8U202_MYCBV</name>
<organism evidence="8 9">
    <name type="scientific">Mycoplasmopsis bovis</name>
    <name type="common">Mycoplasma bovis</name>
    <dbReference type="NCBI Taxonomy" id="28903"/>
    <lineage>
        <taxon>Bacteria</taxon>
        <taxon>Bacillati</taxon>
        <taxon>Mycoplasmatota</taxon>
        <taxon>Mycoplasmoidales</taxon>
        <taxon>Metamycoplasmataceae</taxon>
        <taxon>Mycoplasmopsis</taxon>
    </lineage>
</organism>
<dbReference type="GO" id="GO:0005886">
    <property type="term" value="C:plasma membrane"/>
    <property type="evidence" value="ECO:0007669"/>
    <property type="project" value="UniProtKB-SubCell"/>
</dbReference>
<proteinExistence type="predicted"/>
<keyword evidence="7" id="KW-0449">Lipoprotein</keyword>
<evidence type="ECO:0000256" key="2">
    <source>
        <dbReference type="ARBA" id="ARBA00022475"/>
    </source>
</evidence>
<dbReference type="NCBIfam" id="TIGR02167">
    <property type="entry name" value="Liste_lipo_26"/>
    <property type="match status" value="1"/>
</dbReference>
<evidence type="ECO:0000313" key="9">
    <source>
        <dbReference type="Proteomes" id="UP000233776"/>
    </source>
</evidence>